<gene>
    <name evidence="10" type="ordered locus">Acid_4529</name>
</gene>
<dbReference type="NCBIfam" id="TIGR03434">
    <property type="entry name" value="ADOP"/>
    <property type="match status" value="1"/>
</dbReference>
<keyword evidence="2" id="KW-1003">Cell membrane</keyword>
<dbReference type="Pfam" id="PF12704">
    <property type="entry name" value="MacB_PCD"/>
    <property type="match status" value="2"/>
</dbReference>
<feature type="transmembrane region" description="Helical" evidence="7">
    <location>
        <begin position="269"/>
        <end position="292"/>
    </location>
</feature>
<evidence type="ECO:0000256" key="5">
    <source>
        <dbReference type="ARBA" id="ARBA00023136"/>
    </source>
</evidence>
<dbReference type="InterPro" id="IPR025857">
    <property type="entry name" value="MacB_PCD"/>
</dbReference>
<protein>
    <recommendedName>
        <fullName evidence="11">Permease</fullName>
    </recommendedName>
</protein>
<feature type="transmembrane region" description="Helical" evidence="7">
    <location>
        <begin position="668"/>
        <end position="692"/>
    </location>
</feature>
<evidence type="ECO:0000256" key="1">
    <source>
        <dbReference type="ARBA" id="ARBA00004651"/>
    </source>
</evidence>
<proteinExistence type="inferred from homology"/>
<dbReference type="PANTHER" id="PTHR30572">
    <property type="entry name" value="MEMBRANE COMPONENT OF TRANSPORTER-RELATED"/>
    <property type="match status" value="1"/>
</dbReference>
<evidence type="ECO:0000256" key="4">
    <source>
        <dbReference type="ARBA" id="ARBA00022989"/>
    </source>
</evidence>
<dbReference type="HOGENOM" id="CLU_009433_1_0_0"/>
<feature type="transmembrane region" description="Helical" evidence="7">
    <location>
        <begin position="366"/>
        <end position="386"/>
    </location>
</feature>
<dbReference type="KEGG" id="sus:Acid_4529"/>
<evidence type="ECO:0000256" key="2">
    <source>
        <dbReference type="ARBA" id="ARBA00022475"/>
    </source>
</evidence>
<evidence type="ECO:0008006" key="11">
    <source>
        <dbReference type="Google" id="ProtNLM"/>
    </source>
</evidence>
<dbReference type="OrthoDB" id="1451596at2"/>
<dbReference type="InterPro" id="IPR050250">
    <property type="entry name" value="Macrolide_Exporter_MacB"/>
</dbReference>
<keyword evidence="3 7" id="KW-0812">Transmembrane</keyword>
<dbReference type="STRING" id="234267.Acid_4529"/>
<dbReference type="InterPro" id="IPR003838">
    <property type="entry name" value="ABC3_permease_C"/>
</dbReference>
<accession>Q01XX5</accession>
<organism evidence="10">
    <name type="scientific">Solibacter usitatus (strain Ellin6076)</name>
    <dbReference type="NCBI Taxonomy" id="234267"/>
    <lineage>
        <taxon>Bacteria</taxon>
        <taxon>Pseudomonadati</taxon>
        <taxon>Acidobacteriota</taxon>
        <taxon>Terriglobia</taxon>
        <taxon>Bryobacterales</taxon>
        <taxon>Solibacteraceae</taxon>
        <taxon>Candidatus Solibacter</taxon>
    </lineage>
</organism>
<evidence type="ECO:0000259" key="8">
    <source>
        <dbReference type="Pfam" id="PF02687"/>
    </source>
</evidence>
<feature type="domain" description="MacB-like periplasmic core" evidence="9">
    <location>
        <begin position="421"/>
        <end position="620"/>
    </location>
</feature>
<feature type="transmembrane region" description="Helical" evidence="7">
    <location>
        <begin position="21"/>
        <end position="45"/>
    </location>
</feature>
<dbReference type="InParanoid" id="Q01XX5"/>
<dbReference type="InterPro" id="IPR017800">
    <property type="entry name" value="ADOP"/>
</dbReference>
<comment type="subcellular location">
    <subcellularLocation>
        <location evidence="1">Cell membrane</location>
        <topology evidence="1">Multi-pass membrane protein</topology>
    </subcellularLocation>
</comment>
<keyword evidence="5 7" id="KW-0472">Membrane</keyword>
<feature type="domain" description="ABC3 transporter permease C-terminal" evidence="8">
    <location>
        <begin position="276"/>
        <end position="392"/>
    </location>
</feature>
<feature type="transmembrane region" description="Helical" evidence="7">
    <location>
        <begin position="412"/>
        <end position="435"/>
    </location>
</feature>
<evidence type="ECO:0000259" key="9">
    <source>
        <dbReference type="Pfam" id="PF12704"/>
    </source>
</evidence>
<evidence type="ECO:0000256" key="7">
    <source>
        <dbReference type="SAM" id="Phobius"/>
    </source>
</evidence>
<feature type="transmembrane region" description="Helical" evidence="7">
    <location>
        <begin position="712"/>
        <end position="736"/>
    </location>
</feature>
<dbReference type="PANTHER" id="PTHR30572:SF4">
    <property type="entry name" value="ABC TRANSPORTER PERMEASE YTRF"/>
    <property type="match status" value="1"/>
</dbReference>
<dbReference type="GO" id="GO:0022857">
    <property type="term" value="F:transmembrane transporter activity"/>
    <property type="evidence" value="ECO:0007669"/>
    <property type="project" value="TreeGrafter"/>
</dbReference>
<dbReference type="AlphaFoldDB" id="Q01XX5"/>
<evidence type="ECO:0000256" key="6">
    <source>
        <dbReference type="ARBA" id="ARBA00038076"/>
    </source>
</evidence>
<reference evidence="10" key="1">
    <citation type="submission" date="2006-10" db="EMBL/GenBank/DDBJ databases">
        <title>Complete sequence of Solibacter usitatus Ellin6076.</title>
        <authorList>
            <consortium name="US DOE Joint Genome Institute"/>
            <person name="Copeland A."/>
            <person name="Lucas S."/>
            <person name="Lapidus A."/>
            <person name="Barry K."/>
            <person name="Detter J.C."/>
            <person name="Glavina del Rio T."/>
            <person name="Hammon N."/>
            <person name="Israni S."/>
            <person name="Dalin E."/>
            <person name="Tice H."/>
            <person name="Pitluck S."/>
            <person name="Thompson L.S."/>
            <person name="Brettin T."/>
            <person name="Bruce D."/>
            <person name="Han C."/>
            <person name="Tapia R."/>
            <person name="Gilna P."/>
            <person name="Schmutz J."/>
            <person name="Larimer F."/>
            <person name="Land M."/>
            <person name="Hauser L."/>
            <person name="Kyrpides N."/>
            <person name="Mikhailova N."/>
            <person name="Janssen P.H."/>
            <person name="Kuske C.R."/>
            <person name="Richardson P."/>
        </authorList>
    </citation>
    <scope>NUCLEOTIDE SEQUENCE</scope>
    <source>
        <strain evidence="10">Ellin6076</strain>
    </source>
</reference>
<evidence type="ECO:0000256" key="3">
    <source>
        <dbReference type="ARBA" id="ARBA00022692"/>
    </source>
</evidence>
<feature type="domain" description="ABC3 transporter permease C-terminal" evidence="8">
    <location>
        <begin position="671"/>
        <end position="784"/>
    </location>
</feature>
<dbReference type="eggNOG" id="COG0577">
    <property type="taxonomic scope" value="Bacteria"/>
</dbReference>
<feature type="transmembrane region" description="Helical" evidence="7">
    <location>
        <begin position="324"/>
        <end position="346"/>
    </location>
</feature>
<comment type="similarity">
    <text evidence="6">Belongs to the ABC-4 integral membrane protein family.</text>
</comment>
<dbReference type="Pfam" id="PF02687">
    <property type="entry name" value="FtsX"/>
    <property type="match status" value="2"/>
</dbReference>
<feature type="transmembrane region" description="Helical" evidence="7">
    <location>
        <begin position="756"/>
        <end position="776"/>
    </location>
</feature>
<keyword evidence="4 7" id="KW-1133">Transmembrane helix</keyword>
<evidence type="ECO:0000313" key="10">
    <source>
        <dbReference type="EMBL" id="ABJ85490.1"/>
    </source>
</evidence>
<name>Q01XX5_SOLUE</name>
<feature type="domain" description="MacB-like periplasmic core" evidence="9">
    <location>
        <begin position="20"/>
        <end position="234"/>
    </location>
</feature>
<dbReference type="GO" id="GO:0005886">
    <property type="term" value="C:plasma membrane"/>
    <property type="evidence" value="ECO:0007669"/>
    <property type="project" value="UniProtKB-SubCell"/>
</dbReference>
<dbReference type="EMBL" id="CP000473">
    <property type="protein sequence ID" value="ABJ85490.1"/>
    <property type="molecule type" value="Genomic_DNA"/>
</dbReference>
<sequence length="791" mass="85322">MLQDMLHSLRALRKRPGFATLAVLTIALGIGVNTAIFTIVNSVLWKPYPYSESQRLVRFREDSPSGSLNCSAPNSADWKARSRVLDDISLYRFFPALTLRFPQQDQPVVAAYAHPNLFGILRVQPALGRMYSEAEDTPGAEPVAVITSVAWERYFGKDPAIVGKTVRVANGMTDSLRIIGVMPPGFEYDAVEFWLPQARYPMAPDRMRDNHWFAGLARLARGVTMARARSELTAISIALEAEHPDTNKGVRVAMQALSDYYAGRAKTPLLLLFWAVALVMLIACGNVVHLVLTRTLSRGREMAVRLAMGANGIRLVRLLLCEGLLLSLAGGAVGVLGAQWMVTAAIAAQPGLLPEMRKVELDRTAMLYALAATLFTALLLAAIPVWRVSRLSVLDALQAAGRGSADVRRQRLGWLMIAGEVAMATMLLAGAGLMIQGLRNLARVDVGYSPDGLLSLTVAPPAGKKYTDAASDALLDRIQDAARSVPGYVSSAMAQPFGVGGNGMLGPVFFPGRVNPSTPPFVPAMQVTPEFFDTLRIPMLRGRTMAREQGNTQEIVVNQEFVRRFLPDENPLGRHLKIWGPVVIVGVVGNSRLQGDLTEVHPEMYLPGVNAGWVPTLLVRLQSTPENAAPVLRERLKSAEAGLRVSAARTLASREQARTVVERFTRGLLLVFALLATVLACLGIYGVASYSVSQRTREIGIRMALGATRANVARLVFGHTLAATLAGAVSGLLGAAALSRLIRSQLYGVSAWDPEMLAGVSITLLLVALAATVAPVRRASKVDPAISLRAE</sequence>